<accession>A0ABM5QL43</accession>
<sequence length="337" mass="35326">MSDPAPSRLELRERAWYRAAVFAVLIAVLVASLLLGISVGSIRLSVPEIVTSIFGPDTFEWHRVVWDIRLPRVLIGALVGMNLAVAGVILQAVMGNPLADPGIIGISSGAGLAGMALLVVFPARQEALPLFAFVGALAAAFIIYVLAWRDGIQPIRVILAGVAVSALCGAGISAVMVLFSDMVQGTLNFMNGALIMKGWAEFRLLWPYSVIGLAFAVVAVSRLDVIVLGDDVARGLGMGVTANRIFLTAIAALLAASAVAAVGLLGFVGLIVPHIMRMVLSTSHRLLVPGSMLAGAGLVVLSDSLARSLFSPLEIPVGIIMSVIGVPFFLFLLRRAL</sequence>
<feature type="transmembrane region" description="Helical" evidence="8">
    <location>
        <begin position="245"/>
        <end position="272"/>
    </location>
</feature>
<feature type="transmembrane region" description="Helical" evidence="8">
    <location>
        <begin position="204"/>
        <end position="225"/>
    </location>
</feature>
<evidence type="ECO:0000256" key="3">
    <source>
        <dbReference type="ARBA" id="ARBA00022448"/>
    </source>
</evidence>
<evidence type="ECO:0000256" key="5">
    <source>
        <dbReference type="ARBA" id="ARBA00022692"/>
    </source>
</evidence>
<evidence type="ECO:0000313" key="10">
    <source>
        <dbReference type="Proteomes" id="UP000028504"/>
    </source>
</evidence>
<feature type="transmembrane region" description="Helical" evidence="8">
    <location>
        <begin position="284"/>
        <end position="301"/>
    </location>
</feature>
<dbReference type="InterPro" id="IPR037294">
    <property type="entry name" value="ABC_BtuC-like"/>
</dbReference>
<dbReference type="SUPFAM" id="SSF81345">
    <property type="entry name" value="ABC transporter involved in vitamin B12 uptake, BtuC"/>
    <property type="match status" value="1"/>
</dbReference>
<organism evidence="9 10">
    <name type="scientific">Corynebacterium atypicum</name>
    <dbReference type="NCBI Taxonomy" id="191610"/>
    <lineage>
        <taxon>Bacteria</taxon>
        <taxon>Bacillati</taxon>
        <taxon>Actinomycetota</taxon>
        <taxon>Actinomycetes</taxon>
        <taxon>Mycobacteriales</taxon>
        <taxon>Corynebacteriaceae</taxon>
        <taxon>Corynebacterium</taxon>
    </lineage>
</organism>
<evidence type="ECO:0000313" key="9">
    <source>
        <dbReference type="EMBL" id="AIG63458.1"/>
    </source>
</evidence>
<comment type="similarity">
    <text evidence="2">Belongs to the binding-protein-dependent transport system permease family. FecCD subfamily.</text>
</comment>
<feature type="transmembrane region" description="Helical" evidence="8">
    <location>
        <begin position="158"/>
        <end position="183"/>
    </location>
</feature>
<feature type="transmembrane region" description="Helical" evidence="8">
    <location>
        <begin position="128"/>
        <end position="146"/>
    </location>
</feature>
<evidence type="ECO:0000256" key="7">
    <source>
        <dbReference type="ARBA" id="ARBA00023136"/>
    </source>
</evidence>
<dbReference type="Pfam" id="PF01032">
    <property type="entry name" value="FecCD"/>
    <property type="match status" value="1"/>
</dbReference>
<comment type="subcellular location">
    <subcellularLocation>
        <location evidence="1">Cell membrane</location>
        <topology evidence="1">Multi-pass membrane protein</topology>
    </subcellularLocation>
</comment>
<feature type="transmembrane region" description="Helical" evidence="8">
    <location>
        <begin position="313"/>
        <end position="333"/>
    </location>
</feature>
<keyword evidence="3" id="KW-0813">Transport</keyword>
<evidence type="ECO:0000256" key="2">
    <source>
        <dbReference type="ARBA" id="ARBA00007935"/>
    </source>
</evidence>
<dbReference type="InterPro" id="IPR000522">
    <property type="entry name" value="ABC_transptr_permease_BtuC"/>
</dbReference>
<dbReference type="CDD" id="cd06550">
    <property type="entry name" value="TM_ABC_iron-siderophores_like"/>
    <property type="match status" value="1"/>
</dbReference>
<proteinExistence type="inferred from homology"/>
<feature type="transmembrane region" description="Helical" evidence="8">
    <location>
        <begin position="101"/>
        <end position="121"/>
    </location>
</feature>
<keyword evidence="7 8" id="KW-0472">Membrane</keyword>
<dbReference type="PANTHER" id="PTHR30472:SF68">
    <property type="entry name" value="FERRICHROME TRANSPORT SYSTEM PERMEASE PROTEIN FHUB"/>
    <property type="match status" value="1"/>
</dbReference>
<dbReference type="Gene3D" id="1.10.3470.10">
    <property type="entry name" value="ABC transporter involved in vitamin B12 uptake, BtuC"/>
    <property type="match status" value="1"/>
</dbReference>
<keyword evidence="4" id="KW-1003">Cell membrane</keyword>
<evidence type="ECO:0000256" key="6">
    <source>
        <dbReference type="ARBA" id="ARBA00022989"/>
    </source>
</evidence>
<keyword evidence="6 8" id="KW-1133">Transmembrane helix</keyword>
<name>A0ABM5QL43_9CORY</name>
<dbReference type="EMBL" id="CP008944">
    <property type="protein sequence ID" value="AIG63458.1"/>
    <property type="molecule type" value="Genomic_DNA"/>
</dbReference>
<dbReference type="PANTHER" id="PTHR30472">
    <property type="entry name" value="FERRIC ENTEROBACTIN TRANSPORT SYSTEM PERMEASE PROTEIN"/>
    <property type="match status" value="1"/>
</dbReference>
<feature type="transmembrane region" description="Helical" evidence="8">
    <location>
        <begin position="15"/>
        <end position="37"/>
    </location>
</feature>
<keyword evidence="10" id="KW-1185">Reference proteome</keyword>
<gene>
    <name evidence="9" type="ORF">CATYP_00730</name>
</gene>
<feature type="transmembrane region" description="Helical" evidence="8">
    <location>
        <begin position="73"/>
        <end position="95"/>
    </location>
</feature>
<evidence type="ECO:0000256" key="1">
    <source>
        <dbReference type="ARBA" id="ARBA00004651"/>
    </source>
</evidence>
<evidence type="ECO:0000256" key="4">
    <source>
        <dbReference type="ARBA" id="ARBA00022475"/>
    </source>
</evidence>
<evidence type="ECO:0000256" key="8">
    <source>
        <dbReference type="SAM" id="Phobius"/>
    </source>
</evidence>
<dbReference type="Proteomes" id="UP000028504">
    <property type="component" value="Chromosome"/>
</dbReference>
<protein>
    <submittedName>
        <fullName evidence="9">Ferrichrome ABC transporter</fullName>
    </submittedName>
</protein>
<keyword evidence="5 8" id="KW-0812">Transmembrane</keyword>
<reference evidence="9 10" key="1">
    <citation type="submission" date="2014-07" db="EMBL/GenBank/DDBJ databases">
        <title>Complete genome sequence of Corynebacterium atypicum DSM 44849: identifiction of the mycolic acid biosynthesis genes.</title>
        <authorList>
            <person name="Tippelt A."/>
            <person name="Mollmann S."/>
            <person name="Albersmeier A."/>
            <person name="Jaenicke S."/>
            <person name="Ruckert C."/>
            <person name="Tauch A."/>
        </authorList>
    </citation>
    <scope>NUCLEOTIDE SEQUENCE [LARGE SCALE GENOMIC DNA]</scope>
    <source>
        <strain evidence="9 10">R2070</strain>
    </source>
</reference>
<dbReference type="RefSeq" id="WP_038604083.1">
    <property type="nucleotide sequence ID" value="NZ_CP008944.1"/>
</dbReference>